<dbReference type="Gene3D" id="3.40.50.300">
    <property type="entry name" value="P-loop containing nucleotide triphosphate hydrolases"/>
    <property type="match status" value="2"/>
</dbReference>
<keyword evidence="3" id="KW-0378">Hydrolase</keyword>
<dbReference type="SUPFAM" id="SSF52540">
    <property type="entry name" value="P-loop containing nucleoside triphosphate hydrolases"/>
    <property type="match status" value="2"/>
</dbReference>
<dbReference type="GO" id="GO:0005524">
    <property type="term" value="F:ATP binding"/>
    <property type="evidence" value="ECO:0007669"/>
    <property type="project" value="InterPro"/>
</dbReference>
<dbReference type="Proteomes" id="UP000592181">
    <property type="component" value="Unassembled WGS sequence"/>
</dbReference>
<proteinExistence type="predicted"/>
<dbReference type="EC" id="3.1.21.5" evidence="3"/>
<dbReference type="Pfam" id="PF04851">
    <property type="entry name" value="ResIII"/>
    <property type="match status" value="1"/>
</dbReference>
<feature type="domain" description="Type III restriction enzyme C-terminal endonuclease" evidence="2">
    <location>
        <begin position="877"/>
        <end position="977"/>
    </location>
</feature>
<dbReference type="EMBL" id="JACBZX010000001">
    <property type="protein sequence ID" value="NYG37971.1"/>
    <property type="molecule type" value="Genomic_DNA"/>
</dbReference>
<dbReference type="GO" id="GO:0015668">
    <property type="term" value="F:type III site-specific deoxyribonuclease activity"/>
    <property type="evidence" value="ECO:0007669"/>
    <property type="project" value="UniProtKB-EC"/>
</dbReference>
<organism evidence="3 4">
    <name type="scientific">Janibacter alkaliphilus</name>
    <dbReference type="NCBI Taxonomy" id="1069963"/>
    <lineage>
        <taxon>Bacteria</taxon>
        <taxon>Bacillati</taxon>
        <taxon>Actinomycetota</taxon>
        <taxon>Actinomycetes</taxon>
        <taxon>Micrococcales</taxon>
        <taxon>Intrasporangiaceae</taxon>
        <taxon>Janibacter</taxon>
    </lineage>
</organism>
<name>A0A852XHW8_9MICO</name>
<gene>
    <name evidence="3" type="ORF">BJY28_002440</name>
</gene>
<evidence type="ECO:0000259" key="1">
    <source>
        <dbReference type="Pfam" id="PF04851"/>
    </source>
</evidence>
<dbReference type="GO" id="GO:0003677">
    <property type="term" value="F:DNA binding"/>
    <property type="evidence" value="ECO:0007669"/>
    <property type="project" value="InterPro"/>
</dbReference>
<dbReference type="RefSeq" id="WP_179463245.1">
    <property type="nucleotide sequence ID" value="NZ_JACBZX010000001.1"/>
</dbReference>
<comment type="caution">
    <text evidence="3">The sequence shown here is derived from an EMBL/GenBank/DDBJ whole genome shotgun (WGS) entry which is preliminary data.</text>
</comment>
<evidence type="ECO:0000259" key="2">
    <source>
        <dbReference type="Pfam" id="PF19778"/>
    </source>
</evidence>
<dbReference type="Pfam" id="PF19778">
    <property type="entry name" value="RE_endonuc"/>
    <property type="match status" value="1"/>
</dbReference>
<dbReference type="InterPro" id="IPR045572">
    <property type="entry name" value="RE_endonuc_C"/>
</dbReference>
<sequence length="987" mass="111811">MEFKFDAKQQYQLDAIGSLVQLFDGQPKDAEAVLTTLRGEGKLNGAQDQTSLDLDLSQEVGAVGNHLVLDEATILQNLQAVQDKNGLEVLGTLAGDALDFDIEMETGTGKTYVYLRTIFELAKTYNFTKFVILVPSVAIKEGVTTSIKLMHQHFRDLYPAQPFDYSVYSGKFADEVQGFATSTNVQIMVMTIDAIRGNANTRIIHQARNQLGGFRAIDYLKATRPVVIMDEPQNMESQLSQSSIGELDPLATLRFSATHRKQRNVVYRLDPVDAHDHGLVKQIVVAEVAQQGSDATPYIKVVEVKRDPWEAKLELAVRGAAGSLTRRVVKAKQDQELSNLTNNPAYEGWWITELSIEPQFVELNKHGMLQQGEEIGGNSDSIYREMIRETIKEHFRKQTILASKGIKVLSLFFIDKVENFLGDGFNNTDANGQFVQWFDELFREERAKSPQWQELFPQDPAELRRGYFSVLKAKRGGTDTFQDTSGSTKADDDAYDLIMRDKARLLDQAEPVRFIFSHSALREGWDNPNVFQICTLREMGAEVERRQTIGRGLRLPVDETGERVADRSIAQLTVIANESYTAFAKSLQTEYEKSGVEIGRVRLQEFSKIALYEEHIEPDGPEYFGYERSKTLYEALESSGMIKDGKVTAAYQPTQLGFDLKQYIPDFFWPYEDTIIEYIGRSSIERYVKPQSKRKARKLNKELFANPEFEEFWRAISARTTYRVSVERDRLIEATVKAIKDAPAIQPLRIQVTRAGVKILRGGTKATETGQRSASLQGAYDLPDIITELQEATSLTRKTIIDILLDSGRLPEFIGNPNDFIQTVKGRLQGVLAEIVTEGVQYEKIGGYVYELRELQKDGQEEKDRFLDQMYKLQNPEKSDFDYVVYDSEPERQFAELLDGRSDIKLFMKLPGKFKIDTPVGPYNPDWAIIKHEDGADRIYMIRETKSTDDEVKRRPTENAKIKAATKHFAAIGVGDYAVATPANWRV</sequence>
<evidence type="ECO:0000313" key="3">
    <source>
        <dbReference type="EMBL" id="NYG37971.1"/>
    </source>
</evidence>
<accession>A0A852XHW8</accession>
<keyword evidence="4" id="KW-1185">Reference proteome</keyword>
<dbReference type="InterPro" id="IPR006935">
    <property type="entry name" value="Helicase/UvrB_N"/>
</dbReference>
<reference evidence="3 4" key="1">
    <citation type="submission" date="2020-07" db="EMBL/GenBank/DDBJ databases">
        <title>Sequencing the genomes of 1000 actinobacteria strains.</title>
        <authorList>
            <person name="Klenk H.-P."/>
        </authorList>
    </citation>
    <scope>NUCLEOTIDE SEQUENCE [LARGE SCALE GENOMIC DNA]</scope>
    <source>
        <strain evidence="3 4">DSM 24723</strain>
    </source>
</reference>
<protein>
    <submittedName>
        <fullName evidence="3">Type III restriction enzyme</fullName>
        <ecNumber evidence="3">3.1.21.5</ecNumber>
    </submittedName>
</protein>
<dbReference type="InterPro" id="IPR027417">
    <property type="entry name" value="P-loop_NTPase"/>
</dbReference>
<feature type="domain" description="Helicase/UvrB N-terminal" evidence="1">
    <location>
        <begin position="101"/>
        <end position="259"/>
    </location>
</feature>
<dbReference type="AlphaFoldDB" id="A0A852XHW8"/>
<evidence type="ECO:0000313" key="4">
    <source>
        <dbReference type="Proteomes" id="UP000592181"/>
    </source>
</evidence>